<reference evidence="3" key="1">
    <citation type="submission" date="2015-05" db="EMBL/GenBank/DDBJ databases">
        <authorList>
            <consortium name="Pathogen Informatics"/>
        </authorList>
    </citation>
    <scope>NUCLEOTIDE SEQUENCE [LARGE SCALE GENOMIC DNA]</scope>
    <source>
        <strain evidence="3">L1-83</strain>
    </source>
</reference>
<feature type="transmembrane region" description="Helical" evidence="1">
    <location>
        <begin position="15"/>
        <end position="34"/>
    </location>
</feature>
<accession>A0A0M6WA03</accession>
<dbReference type="EMBL" id="CVRS01000014">
    <property type="protein sequence ID" value="CRL32408.1"/>
    <property type="molecule type" value="Genomic_DNA"/>
</dbReference>
<evidence type="ECO:0000313" key="3">
    <source>
        <dbReference type="Proteomes" id="UP000049828"/>
    </source>
</evidence>
<dbReference type="AlphaFoldDB" id="A0A0M6WA03"/>
<keyword evidence="3" id="KW-1185">Reference proteome</keyword>
<organism evidence="2 3">
    <name type="scientific">Roseburia inulinivorans</name>
    <dbReference type="NCBI Taxonomy" id="360807"/>
    <lineage>
        <taxon>Bacteria</taxon>
        <taxon>Bacillati</taxon>
        <taxon>Bacillota</taxon>
        <taxon>Clostridia</taxon>
        <taxon>Lachnospirales</taxon>
        <taxon>Lachnospiraceae</taxon>
        <taxon>Roseburia</taxon>
    </lineage>
</organism>
<keyword evidence="1" id="KW-0472">Membrane</keyword>
<name>A0A0M6WA03_9FIRM</name>
<proteinExistence type="predicted"/>
<dbReference type="Proteomes" id="UP000049828">
    <property type="component" value="Unassembled WGS sequence"/>
</dbReference>
<evidence type="ECO:0000313" key="2">
    <source>
        <dbReference type="EMBL" id="CRL32408.1"/>
    </source>
</evidence>
<gene>
    <name evidence="2" type="ORF">RIL183_12941</name>
</gene>
<keyword evidence="1" id="KW-0812">Transmembrane</keyword>
<evidence type="ECO:0000256" key="1">
    <source>
        <dbReference type="SAM" id="Phobius"/>
    </source>
</evidence>
<protein>
    <submittedName>
        <fullName evidence="2">Uncharacterized protein</fullName>
    </submittedName>
</protein>
<keyword evidence="1" id="KW-1133">Transmembrane helix</keyword>
<sequence length="88" mass="10625">MYYMDFFQKKQPYRFMVQFFALFYLQNCFEAFVYSGSKGKLTFSDIIEIYSKTARVYEHSYENKNLETTYAVLEKNEMTLLPFLLSLT</sequence>